<dbReference type="InterPro" id="IPR043034">
    <property type="entry name" value="DNA_pol_alpha_B_N_sf"/>
</dbReference>
<feature type="domain" description="DNA polymerase alpha subunit B OB" evidence="8">
    <location>
        <begin position="218"/>
        <end position="319"/>
    </location>
</feature>
<protein>
    <recommendedName>
        <fullName evidence="3">DNA polymerase alpha subunit B</fullName>
    </recommendedName>
</protein>
<feature type="domain" description="DNA polymerase alpha subunit B N-terminal" evidence="7">
    <location>
        <begin position="3"/>
        <end position="50"/>
    </location>
</feature>
<dbReference type="Pfam" id="PF22062">
    <property type="entry name" value="OB_DPOA2"/>
    <property type="match status" value="1"/>
</dbReference>
<dbReference type="Pfam" id="PF08418">
    <property type="entry name" value="Pol_alpha_B_N"/>
    <property type="match status" value="1"/>
</dbReference>
<feature type="domain" description="DNA polymerase alpha/delta/epsilon subunit B" evidence="6">
    <location>
        <begin position="358"/>
        <end position="460"/>
    </location>
</feature>
<dbReference type="EMBL" id="JAIWQS010000007">
    <property type="protein sequence ID" value="KAJ8758864.1"/>
    <property type="molecule type" value="Genomic_DNA"/>
</dbReference>
<evidence type="ECO:0000256" key="3">
    <source>
        <dbReference type="ARBA" id="ARBA00018596"/>
    </source>
</evidence>
<reference evidence="9 10" key="1">
    <citation type="submission" date="2021-09" db="EMBL/GenBank/DDBJ databases">
        <title>Genomic insights and catalytic innovation underlie evolution of tropane alkaloids biosynthesis.</title>
        <authorList>
            <person name="Wang Y.-J."/>
            <person name="Tian T."/>
            <person name="Huang J.-P."/>
            <person name="Huang S.-X."/>
        </authorList>
    </citation>
    <scope>NUCLEOTIDE SEQUENCE [LARGE SCALE GENOMIC DNA]</scope>
    <source>
        <strain evidence="9">KIB-2018</strain>
        <tissue evidence="9">Leaf</tissue>
    </source>
</reference>
<evidence type="ECO:0000313" key="10">
    <source>
        <dbReference type="Proteomes" id="UP001159364"/>
    </source>
</evidence>
<organism evidence="9 10">
    <name type="scientific">Erythroxylum novogranatense</name>
    <dbReference type="NCBI Taxonomy" id="1862640"/>
    <lineage>
        <taxon>Eukaryota</taxon>
        <taxon>Viridiplantae</taxon>
        <taxon>Streptophyta</taxon>
        <taxon>Embryophyta</taxon>
        <taxon>Tracheophyta</taxon>
        <taxon>Spermatophyta</taxon>
        <taxon>Magnoliopsida</taxon>
        <taxon>eudicotyledons</taxon>
        <taxon>Gunneridae</taxon>
        <taxon>Pentapetalae</taxon>
        <taxon>rosids</taxon>
        <taxon>fabids</taxon>
        <taxon>Malpighiales</taxon>
        <taxon>Erythroxylaceae</taxon>
        <taxon>Erythroxylum</taxon>
    </lineage>
</organism>
<dbReference type="FunFam" id="3.60.21.60:FF:000004">
    <property type="entry name" value="DNA polymerase alpha subunit B"/>
    <property type="match status" value="1"/>
</dbReference>
<gene>
    <name evidence="9" type="ORF">K2173_002643</name>
</gene>
<dbReference type="GO" id="GO:0005658">
    <property type="term" value="C:alpha DNA polymerase:primase complex"/>
    <property type="evidence" value="ECO:0007669"/>
    <property type="project" value="TreeGrafter"/>
</dbReference>
<dbReference type="InterPro" id="IPR007185">
    <property type="entry name" value="DNA_pol_a/d/e_bsu"/>
</dbReference>
<dbReference type="PANTHER" id="PTHR23061:SF12">
    <property type="entry name" value="DNA POLYMERASE ALPHA SUBUNIT B"/>
    <property type="match status" value="1"/>
</dbReference>
<evidence type="ECO:0000256" key="1">
    <source>
        <dbReference type="ARBA" id="ARBA00004123"/>
    </source>
</evidence>
<dbReference type="GO" id="GO:0003677">
    <property type="term" value="F:DNA binding"/>
    <property type="evidence" value="ECO:0007669"/>
    <property type="project" value="InterPro"/>
</dbReference>
<dbReference type="InterPro" id="IPR013627">
    <property type="entry name" value="Pol_alpha_B_N"/>
</dbReference>
<keyword evidence="5" id="KW-0539">Nucleus</keyword>
<name>A0AAV8SY65_9ROSI</name>
<dbReference type="FunFam" id="1.10.8.530:FF:000002">
    <property type="entry name" value="DNA polymerase alpha subunit B"/>
    <property type="match status" value="1"/>
</dbReference>
<sequence>MEQEIKSEFNRMGFTLEEEEEILKKCLTLCINYKLEPSDLVSSWEVYYLNRQLGESVVQNGEMEGFLLHLQNEQKELLVKEEPNLHVYTSKDLDMILNYEEDDSKEGILGTPPGKSPNFSAEPAGLVPNSNGDGYSSGKPTKLVTPFGRRTNRFTVKYSICNVPDADNAENELVPEGSEDEIIKRVQPPNRCSLKFHGSGPKPGCRFMYDRIEDRFNTLDNRIRKHAAALVASGLYEELVDPTVASQRNVFAVGMICCDGEGRLNEKSIILQSSVEHSGGQQVRLDLHQLDQCSIFPGQIVGIEGHNPSGHCLIASKLVDCVPLSASADAGPHPAKKRALDQQIQSDDLSEKQEVLSILIASGPFTTTDNLLFEPLTELLAYANRKPPQVIILLGPFIDSEHPEIKKGTVDKSFDEIFYSEILNKLQDYVEYIGSAARVILLPSVRDANHDFVFPQPAFDIPSKFENQVQSFIISNVVLNYTVLQTFRNVL</sequence>
<comment type="caution">
    <text evidence="9">The sequence shown here is derived from an EMBL/GenBank/DDBJ whole genome shotgun (WGS) entry which is preliminary data.</text>
</comment>
<evidence type="ECO:0000256" key="2">
    <source>
        <dbReference type="ARBA" id="ARBA00007299"/>
    </source>
</evidence>
<dbReference type="Pfam" id="PF04042">
    <property type="entry name" value="DNA_pol_E_B"/>
    <property type="match status" value="1"/>
</dbReference>
<dbReference type="GO" id="GO:0006270">
    <property type="term" value="P:DNA replication initiation"/>
    <property type="evidence" value="ECO:0007669"/>
    <property type="project" value="TreeGrafter"/>
</dbReference>
<evidence type="ECO:0000259" key="8">
    <source>
        <dbReference type="Pfam" id="PF22062"/>
    </source>
</evidence>
<dbReference type="InterPro" id="IPR054300">
    <property type="entry name" value="OB_DPOA2"/>
</dbReference>
<proteinExistence type="inferred from homology"/>
<dbReference type="Gene3D" id="1.10.8.530">
    <property type="entry name" value="DNA polymerase alpha-primase, subunit B, N-terminal domain"/>
    <property type="match status" value="1"/>
</dbReference>
<keyword evidence="4" id="KW-0235">DNA replication</keyword>
<dbReference type="Gene3D" id="3.60.21.60">
    <property type="match status" value="1"/>
</dbReference>
<dbReference type="AlphaFoldDB" id="A0AAV8SY65"/>
<evidence type="ECO:0000256" key="5">
    <source>
        <dbReference type="ARBA" id="ARBA00023242"/>
    </source>
</evidence>
<dbReference type="Proteomes" id="UP001159364">
    <property type="component" value="Linkage Group LG07"/>
</dbReference>
<dbReference type="PANTHER" id="PTHR23061">
    <property type="entry name" value="DNA POLYMERASE 2 ALPHA 70 KDA SUBUNIT"/>
    <property type="match status" value="1"/>
</dbReference>
<evidence type="ECO:0000256" key="4">
    <source>
        <dbReference type="ARBA" id="ARBA00022705"/>
    </source>
</evidence>
<dbReference type="PIRSF" id="PIRSF018300">
    <property type="entry name" value="DNA_pol_alph_2"/>
    <property type="match status" value="1"/>
</dbReference>
<comment type="similarity">
    <text evidence="2">Belongs to the DNA polymerase alpha subunit B family.</text>
</comment>
<keyword evidence="10" id="KW-1185">Reference proteome</keyword>
<accession>A0AAV8SY65</accession>
<evidence type="ECO:0000313" key="9">
    <source>
        <dbReference type="EMBL" id="KAJ8758864.1"/>
    </source>
</evidence>
<comment type="subcellular location">
    <subcellularLocation>
        <location evidence="1">Nucleus</location>
    </subcellularLocation>
</comment>
<evidence type="ECO:0000259" key="6">
    <source>
        <dbReference type="Pfam" id="PF04042"/>
    </source>
</evidence>
<dbReference type="InterPro" id="IPR016722">
    <property type="entry name" value="DNA_pol_alpha_bsu"/>
</dbReference>
<evidence type="ECO:0000259" key="7">
    <source>
        <dbReference type="Pfam" id="PF08418"/>
    </source>
</evidence>